<evidence type="ECO:0008006" key="3">
    <source>
        <dbReference type="Google" id="ProtNLM"/>
    </source>
</evidence>
<dbReference type="PROSITE" id="PS51197">
    <property type="entry name" value="HTH_RRF2_2"/>
    <property type="match status" value="1"/>
</dbReference>
<gene>
    <name evidence="1" type="ORF">AUK04_03240</name>
</gene>
<reference evidence="1 2" key="1">
    <citation type="journal article" date="2016" name="Environ. Microbiol.">
        <title>Genomic resolution of a cold subsurface aquifer community provides metabolic insights for novel microbes adapted to high CO concentrations.</title>
        <authorList>
            <person name="Probst A.J."/>
            <person name="Castelle C.J."/>
            <person name="Singh A."/>
            <person name="Brown C.T."/>
            <person name="Anantharaman K."/>
            <person name="Sharon I."/>
            <person name="Hug L.A."/>
            <person name="Burstein D."/>
            <person name="Emerson J.B."/>
            <person name="Thomas B.C."/>
            <person name="Banfield J.F."/>
        </authorList>
    </citation>
    <scope>NUCLEOTIDE SEQUENCE [LARGE SCALE GENOMIC DNA]</scope>
    <source>
        <strain evidence="1">CG2_30_33_16</strain>
    </source>
</reference>
<dbReference type="PANTHER" id="PTHR33221">
    <property type="entry name" value="WINGED HELIX-TURN-HELIX TRANSCRIPTIONAL REGULATOR, RRF2 FAMILY"/>
    <property type="match status" value="1"/>
</dbReference>
<dbReference type="GO" id="GO:0003700">
    <property type="term" value="F:DNA-binding transcription factor activity"/>
    <property type="evidence" value="ECO:0007669"/>
    <property type="project" value="TreeGrafter"/>
</dbReference>
<dbReference type="SUPFAM" id="SSF46785">
    <property type="entry name" value="Winged helix' DNA-binding domain"/>
    <property type="match status" value="1"/>
</dbReference>
<evidence type="ECO:0000313" key="2">
    <source>
        <dbReference type="Proteomes" id="UP000183758"/>
    </source>
</evidence>
<dbReference type="PROSITE" id="PS01332">
    <property type="entry name" value="HTH_RRF2_1"/>
    <property type="match status" value="1"/>
</dbReference>
<comment type="caution">
    <text evidence="1">The sequence shown here is derived from an EMBL/GenBank/DDBJ whole genome shotgun (WGS) entry which is preliminary data.</text>
</comment>
<dbReference type="InterPro" id="IPR036390">
    <property type="entry name" value="WH_DNA-bd_sf"/>
</dbReference>
<evidence type="ECO:0000313" key="1">
    <source>
        <dbReference type="EMBL" id="OIP83601.1"/>
    </source>
</evidence>
<dbReference type="Pfam" id="PF02082">
    <property type="entry name" value="Rrf2"/>
    <property type="match status" value="1"/>
</dbReference>
<dbReference type="PANTHER" id="PTHR33221:SF15">
    <property type="entry name" value="HTH-TYPE TRANSCRIPTIONAL REGULATOR YWGB-RELATED"/>
    <property type="match status" value="1"/>
</dbReference>
<name>A0A1J5HEL5_9BACT</name>
<dbReference type="GO" id="GO:0005829">
    <property type="term" value="C:cytosol"/>
    <property type="evidence" value="ECO:0007669"/>
    <property type="project" value="TreeGrafter"/>
</dbReference>
<proteinExistence type="predicted"/>
<dbReference type="Proteomes" id="UP000183758">
    <property type="component" value="Unassembled WGS sequence"/>
</dbReference>
<dbReference type="InterPro" id="IPR000944">
    <property type="entry name" value="Tscrpt_reg_Rrf2"/>
</dbReference>
<dbReference type="InterPro" id="IPR036388">
    <property type="entry name" value="WH-like_DNA-bd_sf"/>
</dbReference>
<dbReference type="EMBL" id="MNZM01000079">
    <property type="protein sequence ID" value="OIP83601.1"/>
    <property type="molecule type" value="Genomic_DNA"/>
</dbReference>
<accession>A0A1J5HEL5</accession>
<sequence length="130" mass="14781">MFNLPKQADYGLITLSLLIKEDKQMPLSSLIKITKLPQRFLARIAATLVHNGLLKSKEGRVGGYVITKKINSITLFDYLKIFSGEVNFCSCKTGSCEYEAICQHKNFLQKRLNLLVSSQLKKIKLLELFK</sequence>
<organism evidence="1 2">
    <name type="scientific">Candidatus Roizmanbacteria bacterium CG2_30_33_16</name>
    <dbReference type="NCBI Taxonomy" id="1805340"/>
    <lineage>
        <taxon>Bacteria</taxon>
        <taxon>Candidatus Roizmaniibacteriota</taxon>
    </lineage>
</organism>
<protein>
    <recommendedName>
        <fullName evidence="3">Rrf2 family transcriptional regulator</fullName>
    </recommendedName>
</protein>
<dbReference type="InterPro" id="IPR030489">
    <property type="entry name" value="TR_Rrf2-type_CS"/>
</dbReference>
<dbReference type="Gene3D" id="1.10.10.10">
    <property type="entry name" value="Winged helix-like DNA-binding domain superfamily/Winged helix DNA-binding domain"/>
    <property type="match status" value="1"/>
</dbReference>
<dbReference type="AlphaFoldDB" id="A0A1J5HEL5"/>